<evidence type="ECO:0000256" key="5">
    <source>
        <dbReference type="ARBA" id="ARBA00022729"/>
    </source>
</evidence>
<evidence type="ECO:0000256" key="4">
    <source>
        <dbReference type="ARBA" id="ARBA00022692"/>
    </source>
</evidence>
<evidence type="ECO:0000259" key="10">
    <source>
        <dbReference type="Pfam" id="PF07715"/>
    </source>
</evidence>
<feature type="signal peptide" evidence="9">
    <location>
        <begin position="1"/>
        <end position="23"/>
    </location>
</feature>
<dbReference type="InterPro" id="IPR008969">
    <property type="entry name" value="CarboxyPept-like_regulatory"/>
</dbReference>
<dbReference type="SUPFAM" id="SSF56935">
    <property type="entry name" value="Porins"/>
    <property type="match status" value="1"/>
</dbReference>
<dbReference type="Gene3D" id="2.60.40.1120">
    <property type="entry name" value="Carboxypeptidase-like, regulatory domain"/>
    <property type="match status" value="1"/>
</dbReference>
<evidence type="ECO:0000256" key="9">
    <source>
        <dbReference type="SAM" id="SignalP"/>
    </source>
</evidence>
<keyword evidence="2 8" id="KW-0813">Transport</keyword>
<dbReference type="InterPro" id="IPR039426">
    <property type="entry name" value="TonB-dep_rcpt-like"/>
</dbReference>
<dbReference type="GO" id="GO:0044718">
    <property type="term" value="P:siderophore transmembrane transport"/>
    <property type="evidence" value="ECO:0007669"/>
    <property type="project" value="TreeGrafter"/>
</dbReference>
<comment type="caution">
    <text evidence="11">The sequence shown here is derived from an EMBL/GenBank/DDBJ whole genome shotgun (WGS) entry which is preliminary data.</text>
</comment>
<comment type="subcellular location">
    <subcellularLocation>
        <location evidence="1 8">Cell outer membrane</location>
        <topology evidence="1 8">Multi-pass membrane protein</topology>
    </subcellularLocation>
</comment>
<feature type="domain" description="TonB-dependent receptor plug" evidence="10">
    <location>
        <begin position="124"/>
        <end position="226"/>
    </location>
</feature>
<dbReference type="Proteomes" id="UP000182771">
    <property type="component" value="Unassembled WGS sequence"/>
</dbReference>
<dbReference type="SUPFAM" id="SSF49464">
    <property type="entry name" value="Carboxypeptidase regulatory domain-like"/>
    <property type="match status" value="1"/>
</dbReference>
<accession>A0A1H2VG93</accession>
<evidence type="ECO:0000256" key="2">
    <source>
        <dbReference type="ARBA" id="ARBA00022448"/>
    </source>
</evidence>
<evidence type="ECO:0000313" key="12">
    <source>
        <dbReference type="Proteomes" id="UP000182771"/>
    </source>
</evidence>
<dbReference type="GO" id="GO:0009279">
    <property type="term" value="C:cell outer membrane"/>
    <property type="evidence" value="ECO:0007669"/>
    <property type="project" value="UniProtKB-SubCell"/>
</dbReference>
<dbReference type="Pfam" id="PF07715">
    <property type="entry name" value="Plug"/>
    <property type="match status" value="1"/>
</dbReference>
<dbReference type="Gene3D" id="2.170.130.10">
    <property type="entry name" value="TonB-dependent receptor, plug domain"/>
    <property type="match status" value="1"/>
</dbReference>
<evidence type="ECO:0000256" key="3">
    <source>
        <dbReference type="ARBA" id="ARBA00022452"/>
    </source>
</evidence>
<dbReference type="GO" id="GO:0015344">
    <property type="term" value="F:siderophore uptake transmembrane transporter activity"/>
    <property type="evidence" value="ECO:0007669"/>
    <property type="project" value="TreeGrafter"/>
</dbReference>
<dbReference type="PANTHER" id="PTHR30069">
    <property type="entry name" value="TONB-DEPENDENT OUTER MEMBRANE RECEPTOR"/>
    <property type="match status" value="1"/>
</dbReference>
<evidence type="ECO:0000256" key="1">
    <source>
        <dbReference type="ARBA" id="ARBA00004571"/>
    </source>
</evidence>
<evidence type="ECO:0000256" key="7">
    <source>
        <dbReference type="ARBA" id="ARBA00023237"/>
    </source>
</evidence>
<dbReference type="Gene3D" id="2.40.170.20">
    <property type="entry name" value="TonB-dependent receptor, beta-barrel domain"/>
    <property type="match status" value="1"/>
</dbReference>
<dbReference type="InterPro" id="IPR036942">
    <property type="entry name" value="Beta-barrel_TonB_sf"/>
</dbReference>
<dbReference type="InterPro" id="IPR037066">
    <property type="entry name" value="Plug_dom_sf"/>
</dbReference>
<keyword evidence="12" id="KW-1185">Reference proteome</keyword>
<dbReference type="GeneID" id="85016897"/>
<evidence type="ECO:0000313" key="11">
    <source>
        <dbReference type="EMBL" id="SDW67230.1"/>
    </source>
</evidence>
<protein>
    <submittedName>
        <fullName evidence="11">Outer membrane receptor proteins, mostly Fe transport</fullName>
    </submittedName>
</protein>
<dbReference type="InterPro" id="IPR012910">
    <property type="entry name" value="Plug_dom"/>
</dbReference>
<sequence length="783" mass="87945">MMYFSFRSFWFCVFYLCVGVLSAQQIATVKGRITAGKEPVMGAVVQLKELKKYAVADGQGNFSLSVPYRKVPYTFSIESMGYKAQEQTLTVTQPVVVLNVAMEEEITALTGITVEAITPIKQVEKSAYNVAAIDASKLTHLNSNAADMLAKASGVKVRETGGVGAESQINLNGFTGQHVRTFVDGVPISRASSFQIGNIPTELIDRIEIYKGVVPVTFGSDALGGAVNIVTKRSNAQYANLSYTFGSFNTHKSTLNVGAPLTDNIGIEFNAYQNYSDNSYKVLTHYLDLAKGIYSKDRQWFKRFHDRYHNEVIIGKVNIFKEPWADKLSFSLNYNQEYKQIQNANLMQIVFGGKYQTSYTYSTGIEYEKKNLLEGLSLSVTGRYDLTTTNVVDEENRMYSWDGSYRTKPTMGEAMYQNTVFEGKTAYVAAHLDYWLSEKHFLQLTHTFSHYYRLTKSQLFTPFSSDADFMDRINQKNITGLSYKYVPNDQWTVLAFGKYYAAKVTGPAVVSGHGYLSVYEDHTERTDALGAGIGSSYEFSKELLAKLSYEKSYRLPNDRELFGDGDLEIGANQLRPEQSNNLNVNLSWQPEANGHALLAEGGFALRYIQDYIIRNVASTGAATSKNHGKVLTLGGDFTLRYFYQKTFSVGGNLSYMDMRNHERKNTNGANSLTYKDRVPNMPYLFGNADASYTFADLITQDDGLTLGYNLAYTHEFFLSWQSEGAKITVPTQLSHDLSLTYTAPRNKYTLSAEVKNFTDALLYDNYSLQKAGRTFYVKLGYRF</sequence>
<name>A0A1H2VG93_9FLAO</name>
<dbReference type="PANTHER" id="PTHR30069:SF29">
    <property type="entry name" value="HEMOGLOBIN AND HEMOGLOBIN-HAPTOGLOBIN-BINDING PROTEIN 1-RELATED"/>
    <property type="match status" value="1"/>
</dbReference>
<dbReference type="PROSITE" id="PS52016">
    <property type="entry name" value="TONB_DEPENDENT_REC_3"/>
    <property type="match status" value="1"/>
</dbReference>
<comment type="similarity">
    <text evidence="8">Belongs to the TonB-dependent receptor family.</text>
</comment>
<reference evidence="11 12" key="1">
    <citation type="submission" date="2016-10" db="EMBL/GenBank/DDBJ databases">
        <authorList>
            <person name="Varghese N."/>
            <person name="Submissions S."/>
        </authorList>
    </citation>
    <scope>NUCLEOTIDE SEQUENCE [LARGE SCALE GENOMIC DNA]</scope>
    <source>
        <strain evidence="11 12">DSM 11449</strain>
    </source>
</reference>
<dbReference type="RefSeq" id="WP_016420526.1">
    <property type="nucleotide sequence ID" value="NZ_FNND01000003.1"/>
</dbReference>
<keyword evidence="3 8" id="KW-1134">Transmembrane beta strand</keyword>
<keyword evidence="7 8" id="KW-0998">Cell outer membrane</keyword>
<organism evidence="11 12">
    <name type="scientific">Capnocytophaga granulosa</name>
    <dbReference type="NCBI Taxonomy" id="45242"/>
    <lineage>
        <taxon>Bacteria</taxon>
        <taxon>Pseudomonadati</taxon>
        <taxon>Bacteroidota</taxon>
        <taxon>Flavobacteriia</taxon>
        <taxon>Flavobacteriales</taxon>
        <taxon>Flavobacteriaceae</taxon>
        <taxon>Capnocytophaga</taxon>
    </lineage>
</organism>
<gene>
    <name evidence="11" type="ORF">SAMN05444420_103170</name>
</gene>
<keyword evidence="4 8" id="KW-0812">Transmembrane</keyword>
<dbReference type="Pfam" id="PF13715">
    <property type="entry name" value="CarbopepD_reg_2"/>
    <property type="match status" value="1"/>
</dbReference>
<keyword evidence="5 9" id="KW-0732">Signal</keyword>
<proteinExistence type="inferred from homology"/>
<dbReference type="EMBL" id="FNND01000003">
    <property type="protein sequence ID" value="SDW67230.1"/>
    <property type="molecule type" value="Genomic_DNA"/>
</dbReference>
<keyword evidence="11" id="KW-0675">Receptor</keyword>
<evidence type="ECO:0000256" key="8">
    <source>
        <dbReference type="PROSITE-ProRule" id="PRU01360"/>
    </source>
</evidence>
<keyword evidence="6 8" id="KW-0472">Membrane</keyword>
<evidence type="ECO:0000256" key="6">
    <source>
        <dbReference type="ARBA" id="ARBA00023136"/>
    </source>
</evidence>
<dbReference type="AlphaFoldDB" id="A0A1H2VG93"/>
<feature type="chain" id="PRO_5028874651" evidence="9">
    <location>
        <begin position="24"/>
        <end position="783"/>
    </location>
</feature>